<dbReference type="PANTHER" id="PTHR43317">
    <property type="entry name" value="THERMOSPERMINE SYNTHASE ACAULIS5"/>
    <property type="match status" value="1"/>
</dbReference>
<gene>
    <name evidence="5" type="primary">speE_1</name>
    <name evidence="5" type="ORF">MoryE10_07630</name>
</gene>
<evidence type="ECO:0000259" key="4">
    <source>
        <dbReference type="PROSITE" id="PS51006"/>
    </source>
</evidence>
<proteinExistence type="predicted"/>
<evidence type="ECO:0000313" key="6">
    <source>
        <dbReference type="Proteomes" id="UP000824988"/>
    </source>
</evidence>
<name>A0A8D4VN56_9GAMM</name>
<accession>A0A8D4VN56</accession>
<evidence type="ECO:0000313" key="5">
    <source>
        <dbReference type="EMBL" id="BBL70157.1"/>
    </source>
</evidence>
<dbReference type="GO" id="GO:0006596">
    <property type="term" value="P:polyamine biosynthetic process"/>
    <property type="evidence" value="ECO:0007669"/>
    <property type="project" value="UniProtKB-UniRule"/>
</dbReference>
<dbReference type="EMBL" id="AP019782">
    <property type="protein sequence ID" value="BBL70157.1"/>
    <property type="molecule type" value="Genomic_DNA"/>
</dbReference>
<dbReference type="AlphaFoldDB" id="A0A8D4VN56"/>
<organism evidence="5 6">
    <name type="scientific">Methylogaea oryzae</name>
    <dbReference type="NCBI Taxonomy" id="1295382"/>
    <lineage>
        <taxon>Bacteria</taxon>
        <taxon>Pseudomonadati</taxon>
        <taxon>Pseudomonadota</taxon>
        <taxon>Gammaproteobacteria</taxon>
        <taxon>Methylococcales</taxon>
        <taxon>Methylococcaceae</taxon>
        <taxon>Methylogaea</taxon>
    </lineage>
</organism>
<dbReference type="PROSITE" id="PS51006">
    <property type="entry name" value="PABS_2"/>
    <property type="match status" value="1"/>
</dbReference>
<dbReference type="Pfam" id="PF01564">
    <property type="entry name" value="Spermine_synth"/>
    <property type="match status" value="1"/>
</dbReference>
<evidence type="ECO:0000256" key="3">
    <source>
        <dbReference type="PROSITE-ProRule" id="PRU00354"/>
    </source>
</evidence>
<dbReference type="InterPro" id="IPR030374">
    <property type="entry name" value="PABS"/>
</dbReference>
<dbReference type="Proteomes" id="UP000824988">
    <property type="component" value="Chromosome"/>
</dbReference>
<sequence length="289" mass="31953">MGRGPRIGGDDGALSRSAVQRVLCQTMALLRYGGTLMHVSRDEDGPIEVVDEDGVRAMHFGTSSRQSAMNLADPEQLELSYTRAMLSALLFHDSPRRILMVGLGGGSLAKYLLRQLPEARIDVAEKRANVVKIAHGWFGLPEDPRLDIHVGDGMAFVDKAAPDSYDLILVDAYHGYGMAAEIAQHAFYQRCSLLLTTGGVLATNLWGNDAPILARSLRMLEEHYARPVLQLHVQGKGNVIGLAFNRTPSNAVMKGLREKAFALQQRWGLEFVLFAKQLRRANTAWMDWL</sequence>
<dbReference type="GO" id="GO:0016740">
    <property type="term" value="F:transferase activity"/>
    <property type="evidence" value="ECO:0007669"/>
    <property type="project" value="UniProtKB-UniRule"/>
</dbReference>
<feature type="active site" description="Proton acceptor" evidence="3">
    <location>
        <position position="171"/>
    </location>
</feature>
<keyword evidence="2 3" id="KW-0620">Polyamine biosynthesis</keyword>
<keyword evidence="6" id="KW-1185">Reference proteome</keyword>
<feature type="domain" description="PABS" evidence="4">
    <location>
        <begin position="11"/>
        <end position="247"/>
    </location>
</feature>
<evidence type="ECO:0000256" key="1">
    <source>
        <dbReference type="ARBA" id="ARBA00022679"/>
    </source>
</evidence>
<protein>
    <submittedName>
        <fullName evidence="5">Polyamine aminopropyltransferase</fullName>
    </submittedName>
</protein>
<reference evidence="5" key="1">
    <citation type="submission" date="2019-06" db="EMBL/GenBank/DDBJ databases">
        <title>Complete genome sequence of Methylogaea oryzae strain JCM16910.</title>
        <authorList>
            <person name="Asakawa S."/>
        </authorList>
    </citation>
    <scope>NUCLEOTIDE SEQUENCE</scope>
    <source>
        <strain evidence="5">E10</strain>
    </source>
</reference>
<dbReference type="PANTHER" id="PTHR43317:SF1">
    <property type="entry name" value="THERMOSPERMINE SYNTHASE ACAULIS5"/>
    <property type="match status" value="1"/>
</dbReference>
<evidence type="ECO:0000256" key="2">
    <source>
        <dbReference type="ARBA" id="ARBA00023115"/>
    </source>
</evidence>
<keyword evidence="1 3" id="KW-0808">Transferase</keyword>
<dbReference type="KEGG" id="moz:MoryE10_07630"/>